<accession>A0A381Q661</accession>
<reference evidence="1" key="1">
    <citation type="submission" date="2018-05" db="EMBL/GenBank/DDBJ databases">
        <authorList>
            <person name="Lanie J.A."/>
            <person name="Ng W.-L."/>
            <person name="Kazmierczak K.M."/>
            <person name="Andrzejewski T.M."/>
            <person name="Davidsen T.M."/>
            <person name="Wayne K.J."/>
            <person name="Tettelin H."/>
            <person name="Glass J.I."/>
            <person name="Rusch D."/>
            <person name="Podicherti R."/>
            <person name="Tsui H.-C.T."/>
            <person name="Winkler M.E."/>
        </authorList>
    </citation>
    <scope>NUCLEOTIDE SEQUENCE</scope>
</reference>
<gene>
    <name evidence="1" type="ORF">METZ01_LOCUS27689</name>
</gene>
<organism evidence="1">
    <name type="scientific">marine metagenome</name>
    <dbReference type="NCBI Taxonomy" id="408172"/>
    <lineage>
        <taxon>unclassified sequences</taxon>
        <taxon>metagenomes</taxon>
        <taxon>ecological metagenomes</taxon>
    </lineage>
</organism>
<protein>
    <submittedName>
        <fullName evidence="1">Uncharacterized protein</fullName>
    </submittedName>
</protein>
<dbReference type="AlphaFoldDB" id="A0A381Q661"/>
<evidence type="ECO:0000313" key="1">
    <source>
        <dbReference type="EMBL" id="SUZ74835.1"/>
    </source>
</evidence>
<dbReference type="EMBL" id="UINC01001224">
    <property type="protein sequence ID" value="SUZ74835.1"/>
    <property type="molecule type" value="Genomic_DNA"/>
</dbReference>
<proteinExistence type="predicted"/>
<sequence length="77" mass="8715">MYLIEMPSGGARKAPWSFRFALTDNVQRAPHADDYHLKFGEDVGIVCDERLFEKKIVDDDVQAVFSDRCDGAPHTSQ</sequence>
<name>A0A381Q661_9ZZZZ</name>